<dbReference type="InterPro" id="IPR027417">
    <property type="entry name" value="P-loop_NTPase"/>
</dbReference>
<dbReference type="GO" id="GO:0043138">
    <property type="term" value="F:3'-5' DNA helicase activity"/>
    <property type="evidence" value="ECO:0007669"/>
    <property type="project" value="UniProtKB-EC"/>
</dbReference>
<reference evidence="13 14" key="1">
    <citation type="submission" date="2019-09" db="EMBL/GenBank/DDBJ databases">
        <title>Phylogeny of genus Pseudoclavibacter and closely related genus.</title>
        <authorList>
            <person name="Li Y."/>
        </authorList>
    </citation>
    <scope>NUCLEOTIDE SEQUENCE [LARGE SCALE GENOMIC DNA]</scope>
    <source>
        <strain evidence="13 14">DSM 23821</strain>
    </source>
</reference>
<evidence type="ECO:0000256" key="8">
    <source>
        <dbReference type="ARBA" id="ARBA00034808"/>
    </source>
</evidence>
<dbReference type="GO" id="GO:0005524">
    <property type="term" value="F:ATP binding"/>
    <property type="evidence" value="ECO:0007669"/>
    <property type="project" value="UniProtKB-UniRule"/>
</dbReference>
<dbReference type="PANTHER" id="PTHR11070:SF3">
    <property type="entry name" value="DNA 3'-5' HELICASE"/>
    <property type="match status" value="1"/>
</dbReference>
<keyword evidence="6" id="KW-0413">Isomerase</keyword>
<keyword evidence="5 10" id="KW-0067">ATP-binding</keyword>
<dbReference type="Gene3D" id="3.40.50.300">
    <property type="entry name" value="P-loop containing nucleotide triphosphate hydrolases"/>
    <property type="match status" value="2"/>
</dbReference>
<evidence type="ECO:0000256" key="1">
    <source>
        <dbReference type="ARBA" id="ARBA00009922"/>
    </source>
</evidence>
<dbReference type="EMBL" id="WBJZ01000007">
    <property type="protein sequence ID" value="KAB1657949.1"/>
    <property type="molecule type" value="Genomic_DNA"/>
</dbReference>
<comment type="catalytic activity">
    <reaction evidence="9">
        <text>ATP + H2O = ADP + phosphate + H(+)</text>
        <dbReference type="Rhea" id="RHEA:13065"/>
        <dbReference type="ChEBI" id="CHEBI:15377"/>
        <dbReference type="ChEBI" id="CHEBI:15378"/>
        <dbReference type="ChEBI" id="CHEBI:30616"/>
        <dbReference type="ChEBI" id="CHEBI:43474"/>
        <dbReference type="ChEBI" id="CHEBI:456216"/>
        <dbReference type="EC" id="5.6.2.4"/>
    </reaction>
</comment>
<dbReference type="InterPro" id="IPR000212">
    <property type="entry name" value="DNA_helicase_UvrD/REP"/>
</dbReference>
<evidence type="ECO:0000256" key="7">
    <source>
        <dbReference type="ARBA" id="ARBA00034617"/>
    </source>
</evidence>
<accession>A0A7J5BUC1</accession>
<dbReference type="GO" id="GO:0000725">
    <property type="term" value="P:recombinational repair"/>
    <property type="evidence" value="ECO:0007669"/>
    <property type="project" value="TreeGrafter"/>
</dbReference>
<keyword evidence="4 10" id="KW-0347">Helicase</keyword>
<dbReference type="Pfam" id="PF00580">
    <property type="entry name" value="UvrD-helicase"/>
    <property type="match status" value="1"/>
</dbReference>
<name>A0A7J5BUC1_9MICO</name>
<organism evidence="13 14">
    <name type="scientific">Pseudoclavibacter chungangensis</name>
    <dbReference type="NCBI Taxonomy" id="587635"/>
    <lineage>
        <taxon>Bacteria</taxon>
        <taxon>Bacillati</taxon>
        <taxon>Actinomycetota</taxon>
        <taxon>Actinomycetes</taxon>
        <taxon>Micrococcales</taxon>
        <taxon>Microbacteriaceae</taxon>
        <taxon>Pseudoclavibacter</taxon>
    </lineage>
</organism>
<evidence type="ECO:0000256" key="3">
    <source>
        <dbReference type="ARBA" id="ARBA00022801"/>
    </source>
</evidence>
<dbReference type="Proteomes" id="UP000467240">
    <property type="component" value="Unassembled WGS sequence"/>
</dbReference>
<feature type="binding site" evidence="10">
    <location>
        <begin position="29"/>
        <end position="36"/>
    </location>
    <ligand>
        <name>ATP</name>
        <dbReference type="ChEBI" id="CHEBI:30616"/>
    </ligand>
</feature>
<gene>
    <name evidence="13" type="ORF">F8O01_06660</name>
</gene>
<dbReference type="PROSITE" id="PS51217">
    <property type="entry name" value="UVRD_HELICASE_CTER"/>
    <property type="match status" value="1"/>
</dbReference>
<proteinExistence type="inferred from homology"/>
<keyword evidence="2 10" id="KW-0547">Nucleotide-binding</keyword>
<evidence type="ECO:0000313" key="13">
    <source>
        <dbReference type="EMBL" id="KAB1657949.1"/>
    </source>
</evidence>
<dbReference type="InterPro" id="IPR014017">
    <property type="entry name" value="DNA_helicase_UvrD-like_C"/>
</dbReference>
<dbReference type="SUPFAM" id="SSF52540">
    <property type="entry name" value="P-loop containing nucleoside triphosphate hydrolases"/>
    <property type="match status" value="1"/>
</dbReference>
<dbReference type="PANTHER" id="PTHR11070">
    <property type="entry name" value="UVRD / RECB / PCRA DNA HELICASE FAMILY MEMBER"/>
    <property type="match status" value="1"/>
</dbReference>
<dbReference type="EC" id="5.6.2.4" evidence="8"/>
<dbReference type="InterPro" id="IPR013986">
    <property type="entry name" value="DExx_box_DNA_helicase_dom_sf"/>
</dbReference>
<feature type="domain" description="UvrD-like helicase C-terminal" evidence="12">
    <location>
        <begin position="293"/>
        <end position="556"/>
    </location>
</feature>
<evidence type="ECO:0000313" key="14">
    <source>
        <dbReference type="Proteomes" id="UP000467240"/>
    </source>
</evidence>
<dbReference type="GO" id="GO:0003677">
    <property type="term" value="F:DNA binding"/>
    <property type="evidence" value="ECO:0007669"/>
    <property type="project" value="InterPro"/>
</dbReference>
<dbReference type="Gene3D" id="1.10.486.10">
    <property type="entry name" value="PCRA, domain 4"/>
    <property type="match status" value="1"/>
</dbReference>
<dbReference type="Pfam" id="PF13361">
    <property type="entry name" value="UvrD_C"/>
    <property type="match status" value="2"/>
</dbReference>
<evidence type="ECO:0000256" key="10">
    <source>
        <dbReference type="PROSITE-ProRule" id="PRU00560"/>
    </source>
</evidence>
<dbReference type="GO" id="GO:0016787">
    <property type="term" value="F:hydrolase activity"/>
    <property type="evidence" value="ECO:0007669"/>
    <property type="project" value="UniProtKB-UniRule"/>
</dbReference>
<evidence type="ECO:0000256" key="5">
    <source>
        <dbReference type="ARBA" id="ARBA00022840"/>
    </source>
</evidence>
<dbReference type="Gene3D" id="1.10.10.160">
    <property type="match status" value="1"/>
</dbReference>
<feature type="domain" description="UvrD-like helicase ATP-binding" evidence="11">
    <location>
        <begin position="8"/>
        <end position="292"/>
    </location>
</feature>
<dbReference type="GO" id="GO:0005829">
    <property type="term" value="C:cytosol"/>
    <property type="evidence" value="ECO:0007669"/>
    <property type="project" value="TreeGrafter"/>
</dbReference>
<dbReference type="InterPro" id="IPR014016">
    <property type="entry name" value="UvrD-like_ATP-bd"/>
</dbReference>
<dbReference type="OrthoDB" id="5905204at2"/>
<evidence type="ECO:0000256" key="9">
    <source>
        <dbReference type="ARBA" id="ARBA00048988"/>
    </source>
</evidence>
<evidence type="ECO:0000256" key="6">
    <source>
        <dbReference type="ARBA" id="ARBA00023235"/>
    </source>
</evidence>
<evidence type="ECO:0000256" key="2">
    <source>
        <dbReference type="ARBA" id="ARBA00022741"/>
    </source>
</evidence>
<dbReference type="AlphaFoldDB" id="A0A7J5BUC1"/>
<comment type="caution">
    <text evidence="13">The sequence shown here is derived from an EMBL/GenBank/DDBJ whole genome shotgun (WGS) entry which is preliminary data.</text>
</comment>
<evidence type="ECO:0000259" key="12">
    <source>
        <dbReference type="PROSITE" id="PS51217"/>
    </source>
</evidence>
<comment type="similarity">
    <text evidence="1">Belongs to the helicase family. UvrD subfamily.</text>
</comment>
<comment type="catalytic activity">
    <reaction evidence="7">
        <text>Couples ATP hydrolysis with the unwinding of duplex DNA by translocating in the 3'-5' direction.</text>
        <dbReference type="EC" id="5.6.2.4"/>
    </reaction>
</comment>
<dbReference type="PROSITE" id="PS51198">
    <property type="entry name" value="UVRD_HELICASE_ATP_BIND"/>
    <property type="match status" value="1"/>
</dbReference>
<sequence length="673" mass="72977">MFDIDWRSGLVEEQLAAAEHDARPLVVAAGAGTGKTRTLTARVARLVESGVAPERILLLTFTRRAAASMTTRAAALCGDPSIGARLWSGTFHAVAHRVVVEHAQHLGLLDVTVLDPGDVVDLVDLLREAHGLTGTGRRLPTSRTIADIGSRAVNTATPSREVMATHFPWALEFADEINALLRDYGARKRERGLVDFDDLLLTWRALLAHPDTGARIRARWDHVLVDEYQDVNSVQVDIVRLLRPGGDGLTVVGDDAQAVYGFRGADAGHLLALHDELPDATLVRLERSFRSTQAVLDLANVVRPGDLPIRLTAAREEQGARPRVVHCTNADDEAREVAEAVLTAHQDGTALREQAVLMRTGSHSDVLEIELRVRGIPFVKYGGIGYLDTAHVRDLLAAFRVTVNPADEISWFRLLTRHRAIGKATARTLAARLADIGTGWDERVEDLVAEAPPRARTALAATLGELALAGASDAVPEAVEACRRAVVPLLRAHYADWARRSDDIETLAGAAATQRDLRAFVADATLDPASASSEQASRPHLDEDYLVLSTIHSAKGLEWDAVHLLRAADGAMPSDMSLGTEDGLAEELRLFYVALTRARDELRVYVPARLPTHPTSLHARHVIAKPSRFLTPDALATVDEVHTDAVRSAERRPAAPRPVAAHVPLPSVDGLFT</sequence>
<evidence type="ECO:0000259" key="11">
    <source>
        <dbReference type="PROSITE" id="PS51198"/>
    </source>
</evidence>
<keyword evidence="14" id="KW-1185">Reference proteome</keyword>
<keyword evidence="3 10" id="KW-0378">Hydrolase</keyword>
<evidence type="ECO:0000256" key="4">
    <source>
        <dbReference type="ARBA" id="ARBA00022806"/>
    </source>
</evidence>
<protein>
    <recommendedName>
        <fullName evidence="8">DNA 3'-5' helicase</fullName>
        <ecNumber evidence="8">5.6.2.4</ecNumber>
    </recommendedName>
</protein>
<dbReference type="CDD" id="cd17932">
    <property type="entry name" value="DEXQc_UvrD"/>
    <property type="match status" value="1"/>
</dbReference>
<dbReference type="RefSeq" id="WP_158040106.1">
    <property type="nucleotide sequence ID" value="NZ_JACCFV010000001.1"/>
</dbReference>